<reference evidence="2 3" key="1">
    <citation type="submission" date="2021-03" db="EMBL/GenBank/DDBJ databases">
        <title>Sequencing the genomes of 1000 actinobacteria strains.</title>
        <authorList>
            <person name="Klenk H.-P."/>
        </authorList>
    </citation>
    <scope>NUCLEOTIDE SEQUENCE [LARGE SCALE GENOMIC DNA]</scope>
    <source>
        <strain evidence="2 3">DSM 45516</strain>
    </source>
</reference>
<comment type="caution">
    <text evidence="2">The sequence shown here is derived from an EMBL/GenBank/DDBJ whole genome shotgun (WGS) entry which is preliminary data.</text>
</comment>
<sequence length="57" mass="6445">MWVGADGLNGDRKRGVCQDRPEPSVRTDKRHNYGYATRLIWPSMQSETRTAGALCVH</sequence>
<dbReference type="Proteomes" id="UP001519325">
    <property type="component" value="Unassembled WGS sequence"/>
</dbReference>
<protein>
    <submittedName>
        <fullName evidence="2">Uncharacterized protein</fullName>
    </submittedName>
</protein>
<organism evidence="2 3">
    <name type="scientific">Nocardia goodfellowii</name>
    <dbReference type="NCBI Taxonomy" id="882446"/>
    <lineage>
        <taxon>Bacteria</taxon>
        <taxon>Bacillati</taxon>
        <taxon>Actinomycetota</taxon>
        <taxon>Actinomycetes</taxon>
        <taxon>Mycobacteriales</taxon>
        <taxon>Nocardiaceae</taxon>
        <taxon>Nocardia</taxon>
    </lineage>
</organism>
<feature type="region of interest" description="Disordered" evidence="1">
    <location>
        <begin position="1"/>
        <end position="29"/>
    </location>
</feature>
<evidence type="ECO:0000256" key="1">
    <source>
        <dbReference type="SAM" id="MobiDB-lite"/>
    </source>
</evidence>
<name>A0ABS4QDE0_9NOCA</name>
<gene>
    <name evidence="2" type="ORF">BJ987_002606</name>
</gene>
<accession>A0ABS4QDE0</accession>
<evidence type="ECO:0000313" key="2">
    <source>
        <dbReference type="EMBL" id="MBP2189705.1"/>
    </source>
</evidence>
<keyword evidence="3" id="KW-1185">Reference proteome</keyword>
<dbReference type="EMBL" id="JAGGMR010000001">
    <property type="protein sequence ID" value="MBP2189705.1"/>
    <property type="molecule type" value="Genomic_DNA"/>
</dbReference>
<evidence type="ECO:0000313" key="3">
    <source>
        <dbReference type="Proteomes" id="UP001519325"/>
    </source>
</evidence>
<feature type="compositionally biased region" description="Basic and acidic residues" evidence="1">
    <location>
        <begin position="9"/>
        <end position="29"/>
    </location>
</feature>
<proteinExistence type="predicted"/>